<comment type="caution">
    <text evidence="1">The sequence shown here is derived from an EMBL/GenBank/DDBJ whole genome shotgun (WGS) entry which is preliminary data.</text>
</comment>
<dbReference type="RefSeq" id="WP_263733981.1">
    <property type="nucleotide sequence ID" value="NZ_JAOWKY010000001.1"/>
</dbReference>
<name>A0ABT2ZBB4_9RHOB</name>
<evidence type="ECO:0000313" key="1">
    <source>
        <dbReference type="EMBL" id="MCV2868367.1"/>
    </source>
</evidence>
<keyword evidence="2" id="KW-1185">Reference proteome</keyword>
<sequence>MEGIDFAVFRKGNRAEVVRLGYLGRSERDPVPRLMEQAIALTTGCKPAPGSKETGVPGDTGEARFTLDCG</sequence>
<gene>
    <name evidence="1" type="ORF">OEW28_06965</name>
</gene>
<dbReference type="Proteomes" id="UP001652542">
    <property type="component" value="Unassembled WGS sequence"/>
</dbReference>
<proteinExistence type="predicted"/>
<protein>
    <submittedName>
        <fullName evidence="1">Uncharacterized protein</fullName>
    </submittedName>
</protein>
<accession>A0ABT2ZBB4</accession>
<reference evidence="1 2" key="1">
    <citation type="submission" date="2022-10" db="EMBL/GenBank/DDBJ databases">
        <title>Defluviimonas sp. nov., isolated from ocean surface water.</title>
        <authorList>
            <person name="He W."/>
            <person name="Wang L."/>
            <person name="Zhang D.-F."/>
        </authorList>
    </citation>
    <scope>NUCLEOTIDE SEQUENCE [LARGE SCALE GENOMIC DNA]</scope>
    <source>
        <strain evidence="1 2">WL0002</strain>
    </source>
</reference>
<evidence type="ECO:0000313" key="2">
    <source>
        <dbReference type="Proteomes" id="UP001652542"/>
    </source>
</evidence>
<organism evidence="1 2">
    <name type="scientific">Albidovulum marisflavi</name>
    <dbReference type="NCBI Taxonomy" id="2984159"/>
    <lineage>
        <taxon>Bacteria</taxon>
        <taxon>Pseudomonadati</taxon>
        <taxon>Pseudomonadota</taxon>
        <taxon>Alphaproteobacteria</taxon>
        <taxon>Rhodobacterales</taxon>
        <taxon>Paracoccaceae</taxon>
        <taxon>Albidovulum</taxon>
    </lineage>
</organism>
<dbReference type="EMBL" id="JAOWKY010000001">
    <property type="protein sequence ID" value="MCV2868367.1"/>
    <property type="molecule type" value="Genomic_DNA"/>
</dbReference>